<dbReference type="EMBL" id="CP158299">
    <property type="protein sequence ID" value="XBV85915.1"/>
    <property type="molecule type" value="Genomic_DNA"/>
</dbReference>
<name>A0AAU7UC07_9DEIO</name>
<sequence>MAAMWHLLALLPLLSLVALSPVWALRTSASVAFHSLHLVSARDAWGYSQGGVYRTHDGGRHWQNRTPALTSGGLLEGGALDARHAWFTVSRAGEGPRLYRTRDGGVHWTWTRLFRQGSARVAFRDSQYGTAVVQLDRDRTHSAFVVLTSRDAGAHWGQVNSARPGHFRQALLQGGDLPDVSGLNDLRIQPGGFGLACGLSGPDQRPYVWQTRDGGRTFRDVAGQLPYAPAERRQFSSTRLAWSAGPLAVLLSDVQAGAPNERHVARLFRTEDAGRHWHTPAPLALPVHSGAALPAFADARHGWVWVRAVPDDQGQPGVSQLWRTGNGGENWRLLTPPFAATAAELTALSFADPQHGLAALRLGAGVSQLWRTDDAGEHWTQLDAS</sequence>
<accession>A0AAU7UC07</accession>
<reference evidence="1" key="1">
    <citation type="submission" date="2024-06" db="EMBL/GenBank/DDBJ databases">
        <title>Draft Genome Sequence of Deinococcus sonorensis Type Strain KR-87, a Biofilm Producing Representative of the Genus Deinococcus.</title>
        <authorList>
            <person name="Boren L.S."/>
            <person name="Grosso R.A."/>
            <person name="Hugenberg-Cox A.N."/>
            <person name="Hill J.T.E."/>
            <person name="Albert C.M."/>
            <person name="Tuohy J.M."/>
        </authorList>
    </citation>
    <scope>NUCLEOTIDE SEQUENCE</scope>
    <source>
        <strain evidence="1">KR-87</strain>
    </source>
</reference>
<dbReference type="KEGG" id="dsc:ABOD76_06300"/>
<gene>
    <name evidence="1" type="ORF">ABOD76_06300</name>
</gene>
<dbReference type="Gene3D" id="2.130.10.10">
    <property type="entry name" value="YVTN repeat-like/Quinoprotein amine dehydrogenase"/>
    <property type="match status" value="2"/>
</dbReference>
<dbReference type="InterPro" id="IPR015943">
    <property type="entry name" value="WD40/YVTN_repeat-like_dom_sf"/>
</dbReference>
<dbReference type="SUPFAM" id="SSF110296">
    <property type="entry name" value="Oligoxyloglucan reducing end-specific cellobiohydrolase"/>
    <property type="match status" value="2"/>
</dbReference>
<proteinExistence type="predicted"/>
<organism evidence="1">
    <name type="scientific">Deinococcus sonorensis KR-87</name>
    <dbReference type="NCBI Taxonomy" id="694439"/>
    <lineage>
        <taxon>Bacteria</taxon>
        <taxon>Thermotogati</taxon>
        <taxon>Deinococcota</taxon>
        <taxon>Deinococci</taxon>
        <taxon>Deinococcales</taxon>
        <taxon>Deinococcaceae</taxon>
        <taxon>Deinococcus</taxon>
    </lineage>
</organism>
<dbReference type="RefSeq" id="WP_350243959.1">
    <property type="nucleotide sequence ID" value="NZ_CP158299.1"/>
</dbReference>
<protein>
    <recommendedName>
        <fullName evidence="2">Glycosyl hydrolase</fullName>
    </recommendedName>
</protein>
<evidence type="ECO:0008006" key="2">
    <source>
        <dbReference type="Google" id="ProtNLM"/>
    </source>
</evidence>
<dbReference type="AlphaFoldDB" id="A0AAU7UC07"/>
<evidence type="ECO:0000313" key="1">
    <source>
        <dbReference type="EMBL" id="XBV85915.1"/>
    </source>
</evidence>